<protein>
    <recommendedName>
        <fullName evidence="3">Glutamine--fructose-6-phosphate aminotransferase [isomerizing]</fullName>
        <ecNumber evidence="2">2.6.1.16</ecNumber>
    </recommendedName>
</protein>
<dbReference type="EC" id="2.6.1.16" evidence="2"/>
<evidence type="ECO:0000256" key="1">
    <source>
        <dbReference type="ARBA" id="ARBA00001031"/>
    </source>
</evidence>
<dbReference type="InterPro" id="IPR017932">
    <property type="entry name" value="GATase_2_dom"/>
</dbReference>
<keyword evidence="6" id="KW-0677">Repeat</keyword>
<dbReference type="InterPro" id="IPR001347">
    <property type="entry name" value="SIS_dom"/>
</dbReference>
<comment type="catalytic activity">
    <reaction evidence="1">
        <text>D-fructose 6-phosphate + L-glutamine = D-glucosamine 6-phosphate + L-glutamate</text>
        <dbReference type="Rhea" id="RHEA:13237"/>
        <dbReference type="ChEBI" id="CHEBI:29985"/>
        <dbReference type="ChEBI" id="CHEBI:58359"/>
        <dbReference type="ChEBI" id="CHEBI:58725"/>
        <dbReference type="ChEBI" id="CHEBI:61527"/>
        <dbReference type="EC" id="2.6.1.16"/>
    </reaction>
</comment>
<dbReference type="Gene3D" id="3.40.50.10490">
    <property type="entry name" value="Glucose-6-phosphate isomerase like protein, domain 1"/>
    <property type="match status" value="2"/>
</dbReference>
<dbReference type="GO" id="GO:0006487">
    <property type="term" value="P:protein N-linked glycosylation"/>
    <property type="evidence" value="ECO:0007669"/>
    <property type="project" value="TreeGrafter"/>
</dbReference>
<dbReference type="Pfam" id="PF13522">
    <property type="entry name" value="GATase_6"/>
    <property type="match status" value="1"/>
</dbReference>
<dbReference type="NCBIfam" id="TIGR01135">
    <property type="entry name" value="glmS"/>
    <property type="match status" value="1"/>
</dbReference>
<comment type="caution">
    <text evidence="10">The sequence shown here is derived from an EMBL/GenBank/DDBJ whole genome shotgun (WGS) entry which is preliminary data.</text>
</comment>
<keyword evidence="7" id="KW-0315">Glutamine amidotransferase</keyword>
<dbReference type="PANTHER" id="PTHR10937:SF0">
    <property type="entry name" value="GLUTAMINE--FRUCTOSE-6-PHOSPHATE TRANSAMINASE (ISOMERIZING)"/>
    <property type="match status" value="1"/>
</dbReference>
<dbReference type="SUPFAM" id="SSF56235">
    <property type="entry name" value="N-terminal nucleophile aminohydrolases (Ntn hydrolases)"/>
    <property type="match status" value="1"/>
</dbReference>
<dbReference type="GO" id="GO:0004360">
    <property type="term" value="F:glutamine-fructose-6-phosphate transaminase (isomerizing) activity"/>
    <property type="evidence" value="ECO:0007669"/>
    <property type="project" value="UniProtKB-EC"/>
</dbReference>
<dbReference type="PROSITE" id="PS51278">
    <property type="entry name" value="GATASE_TYPE_2"/>
    <property type="match status" value="1"/>
</dbReference>
<dbReference type="AlphaFoldDB" id="A0A0G1WVF6"/>
<evidence type="ECO:0000313" key="11">
    <source>
        <dbReference type="Proteomes" id="UP000034739"/>
    </source>
</evidence>
<dbReference type="GO" id="GO:0006047">
    <property type="term" value="P:UDP-N-acetylglucosamine metabolic process"/>
    <property type="evidence" value="ECO:0007669"/>
    <property type="project" value="TreeGrafter"/>
</dbReference>
<dbReference type="SUPFAM" id="SSF53697">
    <property type="entry name" value="SIS domain"/>
    <property type="match status" value="1"/>
</dbReference>
<organism evidence="10 11">
    <name type="scientific">Candidatus Gottesmanbacteria bacterium GW2011_GWA2_47_9</name>
    <dbReference type="NCBI Taxonomy" id="1618445"/>
    <lineage>
        <taxon>Bacteria</taxon>
        <taxon>Candidatus Gottesmaniibacteriota</taxon>
    </lineage>
</organism>
<sequence length="592" mass="63694">MCGIFGYVGTRPDGAQIVLQGLKTLEYRGYDSWGIAVGTTVSATNTIVVKKKAGKIGEANVSDMPKSSFAFGHTRWATHGGVTDVNAHPHLDCSGKIAIIHNGILENYEEIKKTLLKKGHKFVSQTDTEVAVHLIEEYARTMMFSKAVQRAFNEMEGLNAFIVMNTANHQFVAVRNGSPLVVGFADGENYLASDAAALLPHTKQVHFLEDDEMALVSARGVMIFNARTGDRVKPKKQRLTWSVAQAEKGNYPYFMLKEIHEQPGVIADVAADNADHARKLAMAIKDATGTYLVGCGTAAYACLAGTYIFSKVARRHVNWAIGSEFGYHLDFLNNKSLVIALSQSGETIDLLEAVRKAKAKGAQLAALTNVLGSSLYREAAYTLIIGAGPEKGVASTKAFTGKIAHLVLLAYALNGKVKEGQAVVTQAAKASKAVLAAGYVSKIQRLAKRLKDSRHVYVIGRGLSYPAALEIALKIKEISYIHAEGFAAGELKHGPLALVEKGTACIALLPNDETYGANLAGAMEMKARGGFVIGISHKNHEVFDVWLPVPDAGVATIIPNVIVGQLLAYYLTIARGFDPDMPRNLAKSVTVK</sequence>
<dbReference type="CDD" id="cd05008">
    <property type="entry name" value="SIS_GlmS_GlmD_1"/>
    <property type="match status" value="1"/>
</dbReference>
<dbReference type="Gene3D" id="3.60.20.10">
    <property type="entry name" value="Glutamine Phosphoribosylpyrophosphate, subunit 1, domain 1"/>
    <property type="match status" value="1"/>
</dbReference>
<evidence type="ECO:0000256" key="7">
    <source>
        <dbReference type="ARBA" id="ARBA00022962"/>
    </source>
</evidence>
<keyword evidence="4 10" id="KW-0032">Aminotransferase</keyword>
<dbReference type="GO" id="GO:0097367">
    <property type="term" value="F:carbohydrate derivative binding"/>
    <property type="evidence" value="ECO:0007669"/>
    <property type="project" value="InterPro"/>
</dbReference>
<dbReference type="Pfam" id="PF01380">
    <property type="entry name" value="SIS"/>
    <property type="match status" value="2"/>
</dbReference>
<evidence type="ECO:0000259" key="8">
    <source>
        <dbReference type="PROSITE" id="PS51278"/>
    </source>
</evidence>
<accession>A0A0G1WVF6</accession>
<evidence type="ECO:0000256" key="3">
    <source>
        <dbReference type="ARBA" id="ARBA00016090"/>
    </source>
</evidence>
<reference evidence="10 11" key="1">
    <citation type="journal article" date="2015" name="Nature">
        <title>rRNA introns, odd ribosomes, and small enigmatic genomes across a large radiation of phyla.</title>
        <authorList>
            <person name="Brown C.T."/>
            <person name="Hug L.A."/>
            <person name="Thomas B.C."/>
            <person name="Sharon I."/>
            <person name="Castelle C.J."/>
            <person name="Singh A."/>
            <person name="Wilkins M.J."/>
            <person name="Williams K.H."/>
            <person name="Banfield J.F."/>
        </authorList>
    </citation>
    <scope>NUCLEOTIDE SEQUENCE [LARGE SCALE GENOMIC DNA]</scope>
</reference>
<dbReference type="CDD" id="cd05009">
    <property type="entry name" value="SIS_GlmS_GlmD_2"/>
    <property type="match status" value="1"/>
</dbReference>
<dbReference type="CDD" id="cd00714">
    <property type="entry name" value="GFAT"/>
    <property type="match status" value="1"/>
</dbReference>
<dbReference type="NCBIfam" id="NF001484">
    <property type="entry name" value="PRK00331.1"/>
    <property type="match status" value="1"/>
</dbReference>
<feature type="domain" description="SIS" evidence="9">
    <location>
        <begin position="446"/>
        <end position="582"/>
    </location>
</feature>
<dbReference type="PANTHER" id="PTHR10937">
    <property type="entry name" value="GLUCOSAMINE--FRUCTOSE-6-PHOSPHATE AMINOTRANSFERASE, ISOMERIZING"/>
    <property type="match status" value="1"/>
</dbReference>
<dbReference type="InterPro" id="IPR047084">
    <property type="entry name" value="GFAT_N"/>
</dbReference>
<dbReference type="PROSITE" id="PS51464">
    <property type="entry name" value="SIS"/>
    <property type="match status" value="2"/>
</dbReference>
<dbReference type="InterPro" id="IPR035490">
    <property type="entry name" value="GlmS/FrlB_SIS"/>
</dbReference>
<evidence type="ECO:0000313" key="10">
    <source>
        <dbReference type="EMBL" id="KKU86155.1"/>
    </source>
</evidence>
<evidence type="ECO:0000256" key="4">
    <source>
        <dbReference type="ARBA" id="ARBA00022576"/>
    </source>
</evidence>
<dbReference type="EMBL" id="LCOY01000061">
    <property type="protein sequence ID" value="KKU86155.1"/>
    <property type="molecule type" value="Genomic_DNA"/>
</dbReference>
<dbReference type="PATRIC" id="fig|1618445.3.peg.1198"/>
<evidence type="ECO:0000256" key="2">
    <source>
        <dbReference type="ARBA" id="ARBA00012916"/>
    </source>
</evidence>
<dbReference type="InterPro" id="IPR035466">
    <property type="entry name" value="GlmS/AgaS_SIS"/>
</dbReference>
<proteinExistence type="predicted"/>
<dbReference type="InterPro" id="IPR029055">
    <property type="entry name" value="Ntn_hydrolases_N"/>
</dbReference>
<evidence type="ECO:0000256" key="6">
    <source>
        <dbReference type="ARBA" id="ARBA00022737"/>
    </source>
</evidence>
<feature type="domain" description="SIS" evidence="9">
    <location>
        <begin position="280"/>
        <end position="418"/>
    </location>
</feature>
<dbReference type="GO" id="GO:0006002">
    <property type="term" value="P:fructose 6-phosphate metabolic process"/>
    <property type="evidence" value="ECO:0007669"/>
    <property type="project" value="TreeGrafter"/>
</dbReference>
<dbReference type="FunFam" id="3.60.20.10:FF:000006">
    <property type="entry name" value="Glutamine--fructose-6-phosphate aminotransferase [isomerizing]"/>
    <property type="match status" value="1"/>
</dbReference>
<dbReference type="Proteomes" id="UP000034739">
    <property type="component" value="Unassembled WGS sequence"/>
</dbReference>
<dbReference type="InterPro" id="IPR046348">
    <property type="entry name" value="SIS_dom_sf"/>
</dbReference>
<evidence type="ECO:0000256" key="5">
    <source>
        <dbReference type="ARBA" id="ARBA00022679"/>
    </source>
</evidence>
<dbReference type="InterPro" id="IPR005855">
    <property type="entry name" value="GFAT"/>
</dbReference>
<gene>
    <name evidence="10" type="ORF">UY16_C0061G0011</name>
</gene>
<name>A0A0G1WVF6_9BACT</name>
<keyword evidence="5 10" id="KW-0808">Transferase</keyword>
<feature type="domain" description="Glutamine amidotransferase type-2" evidence="8">
    <location>
        <begin position="2"/>
        <end position="219"/>
    </location>
</feature>
<evidence type="ECO:0000259" key="9">
    <source>
        <dbReference type="PROSITE" id="PS51464"/>
    </source>
</evidence>